<dbReference type="RefSeq" id="WP_274793909.1">
    <property type="nucleotide sequence ID" value="NZ_CP113527.1"/>
</dbReference>
<comment type="function">
    <text evidence="1 9">The alpha subunit is responsible for the aldol cleavage of indoleglycerol phosphate to indole and glyceraldehyde 3-phosphate.</text>
</comment>
<dbReference type="EC" id="4.2.1.20" evidence="9"/>
<dbReference type="SUPFAM" id="SSF51366">
    <property type="entry name" value="Ribulose-phoshate binding barrel"/>
    <property type="match status" value="1"/>
</dbReference>
<dbReference type="PROSITE" id="PS00167">
    <property type="entry name" value="TRP_SYNTHASE_ALPHA"/>
    <property type="match status" value="1"/>
</dbReference>
<evidence type="ECO:0000256" key="7">
    <source>
        <dbReference type="ARBA" id="ARBA00023239"/>
    </source>
</evidence>
<protein>
    <recommendedName>
        <fullName evidence="9">Tryptophan synthase alpha chain</fullName>
        <ecNumber evidence="9">4.2.1.20</ecNumber>
    </recommendedName>
</protein>
<comment type="similarity">
    <text evidence="9 10">Belongs to the TrpA family.</text>
</comment>
<evidence type="ECO:0000256" key="3">
    <source>
        <dbReference type="ARBA" id="ARBA00011270"/>
    </source>
</evidence>
<feature type="active site" description="Proton acceptor" evidence="9">
    <location>
        <position position="60"/>
    </location>
</feature>
<comment type="pathway">
    <text evidence="2 9">Amino-acid biosynthesis; L-tryptophan biosynthesis; L-tryptophan from chorismate: step 5/5.</text>
</comment>
<dbReference type="FunFam" id="3.20.20.70:FF:000037">
    <property type="entry name" value="Tryptophan synthase alpha chain"/>
    <property type="match status" value="1"/>
</dbReference>
<dbReference type="InterPro" id="IPR018204">
    <property type="entry name" value="Trp_synthase_alpha_AS"/>
</dbReference>
<evidence type="ECO:0000313" key="12">
    <source>
        <dbReference type="Proteomes" id="UP001219585"/>
    </source>
</evidence>
<evidence type="ECO:0000256" key="1">
    <source>
        <dbReference type="ARBA" id="ARBA00003365"/>
    </source>
</evidence>
<evidence type="ECO:0000256" key="5">
    <source>
        <dbReference type="ARBA" id="ARBA00022822"/>
    </source>
</evidence>
<dbReference type="CDD" id="cd04724">
    <property type="entry name" value="Tryptophan_synthase_alpha"/>
    <property type="match status" value="1"/>
</dbReference>
<dbReference type="Proteomes" id="UP001219585">
    <property type="component" value="Chromosome"/>
</dbReference>
<organism evidence="11 12">
    <name type="scientific">Lysinibacillus irui</name>
    <dbReference type="NCBI Taxonomy" id="2998077"/>
    <lineage>
        <taxon>Bacteria</taxon>
        <taxon>Bacillati</taxon>
        <taxon>Bacillota</taxon>
        <taxon>Bacilli</taxon>
        <taxon>Bacillales</taxon>
        <taxon>Bacillaceae</taxon>
        <taxon>Lysinibacillus</taxon>
    </lineage>
</organism>
<name>A0AAJ5RQ76_9BACI</name>
<sequence length="263" mass="27504">MTTLKQAIEQAKATGNKAFIPYMMAGDGGLETIKPTILTFQQLGVTAIEVGIPFTDPVADGTAIERAGERALAAGVTLKKVLQTLASFREEITVPLVVMTYFNPVLAYGLETFAKDCVAAGVKGLIVPDVPLEESALLRETLNPHRIDVIQLVSLTSPPDRIARIAAASQGFVYAVTVNGITGARSHFANNLEHHFAGLRQASPIPVLAGFGISTPEHVKKMGALGDGVIVGSAIVTALHDGDIATVEALIAASKGILAKSTL</sequence>
<comment type="catalytic activity">
    <reaction evidence="8 9">
        <text>(1S,2R)-1-C-(indol-3-yl)glycerol 3-phosphate + L-serine = D-glyceraldehyde 3-phosphate + L-tryptophan + H2O</text>
        <dbReference type="Rhea" id="RHEA:10532"/>
        <dbReference type="ChEBI" id="CHEBI:15377"/>
        <dbReference type="ChEBI" id="CHEBI:33384"/>
        <dbReference type="ChEBI" id="CHEBI:57912"/>
        <dbReference type="ChEBI" id="CHEBI:58866"/>
        <dbReference type="ChEBI" id="CHEBI:59776"/>
        <dbReference type="EC" id="4.2.1.20"/>
    </reaction>
</comment>
<dbReference type="Gene3D" id="3.20.20.70">
    <property type="entry name" value="Aldolase class I"/>
    <property type="match status" value="1"/>
</dbReference>
<dbReference type="GO" id="GO:0004834">
    <property type="term" value="F:tryptophan synthase activity"/>
    <property type="evidence" value="ECO:0007669"/>
    <property type="project" value="UniProtKB-UniRule"/>
</dbReference>
<feature type="active site" description="Proton acceptor" evidence="9">
    <location>
        <position position="49"/>
    </location>
</feature>
<dbReference type="PANTHER" id="PTHR43406:SF1">
    <property type="entry name" value="TRYPTOPHAN SYNTHASE ALPHA CHAIN, CHLOROPLASTIC"/>
    <property type="match status" value="1"/>
</dbReference>
<gene>
    <name evidence="9 11" type="primary">trpA</name>
    <name evidence="11" type="ORF">OU989_15520</name>
</gene>
<dbReference type="InterPro" id="IPR002028">
    <property type="entry name" value="Trp_synthase_suA"/>
</dbReference>
<dbReference type="PANTHER" id="PTHR43406">
    <property type="entry name" value="TRYPTOPHAN SYNTHASE, ALPHA CHAIN"/>
    <property type="match status" value="1"/>
</dbReference>
<dbReference type="Pfam" id="PF00290">
    <property type="entry name" value="Trp_syntA"/>
    <property type="match status" value="1"/>
</dbReference>
<accession>A0AAJ5RQ76</accession>
<evidence type="ECO:0000256" key="2">
    <source>
        <dbReference type="ARBA" id="ARBA00004733"/>
    </source>
</evidence>
<keyword evidence="7 9" id="KW-0456">Lyase</keyword>
<keyword evidence="4 9" id="KW-0028">Amino-acid biosynthesis</keyword>
<dbReference type="GO" id="GO:0005829">
    <property type="term" value="C:cytosol"/>
    <property type="evidence" value="ECO:0007669"/>
    <property type="project" value="TreeGrafter"/>
</dbReference>
<comment type="subunit">
    <text evidence="3 9">Tetramer of two alpha and two beta chains.</text>
</comment>
<dbReference type="EMBL" id="CP113527">
    <property type="protein sequence ID" value="WDV05704.1"/>
    <property type="molecule type" value="Genomic_DNA"/>
</dbReference>
<proteinExistence type="inferred from homology"/>
<dbReference type="HAMAP" id="MF_00131">
    <property type="entry name" value="Trp_synth_alpha"/>
    <property type="match status" value="1"/>
</dbReference>
<evidence type="ECO:0000256" key="6">
    <source>
        <dbReference type="ARBA" id="ARBA00023141"/>
    </source>
</evidence>
<reference evidence="11" key="1">
    <citation type="submission" date="2022-11" db="EMBL/GenBank/DDBJ databases">
        <title>Lysinibacillus irui.</title>
        <authorList>
            <person name="Akintayo S.O."/>
        </authorList>
    </citation>
    <scope>NUCLEOTIDE SEQUENCE</scope>
    <source>
        <strain evidence="11">IRB4-01</strain>
    </source>
</reference>
<dbReference type="AlphaFoldDB" id="A0AAJ5RQ76"/>
<evidence type="ECO:0000256" key="9">
    <source>
        <dbReference type="HAMAP-Rule" id="MF_00131"/>
    </source>
</evidence>
<dbReference type="KEGG" id="liu:OU989_15520"/>
<keyword evidence="5 9" id="KW-0822">Tryptophan biosynthesis</keyword>
<evidence type="ECO:0000313" key="11">
    <source>
        <dbReference type="EMBL" id="WDV05704.1"/>
    </source>
</evidence>
<keyword evidence="6 9" id="KW-0057">Aromatic amino acid biosynthesis</keyword>
<dbReference type="NCBIfam" id="TIGR00262">
    <property type="entry name" value="trpA"/>
    <property type="match status" value="1"/>
</dbReference>
<dbReference type="InterPro" id="IPR013785">
    <property type="entry name" value="Aldolase_TIM"/>
</dbReference>
<evidence type="ECO:0000256" key="8">
    <source>
        <dbReference type="ARBA" id="ARBA00049047"/>
    </source>
</evidence>
<evidence type="ECO:0000256" key="10">
    <source>
        <dbReference type="RuleBase" id="RU003662"/>
    </source>
</evidence>
<evidence type="ECO:0000256" key="4">
    <source>
        <dbReference type="ARBA" id="ARBA00022605"/>
    </source>
</evidence>
<dbReference type="InterPro" id="IPR011060">
    <property type="entry name" value="RibuloseP-bd_barrel"/>
</dbReference>